<dbReference type="AlphaFoldDB" id="A0A931BAB8"/>
<accession>A0A931BAB8</accession>
<protein>
    <submittedName>
        <fullName evidence="1">Uncharacterized protein</fullName>
    </submittedName>
</protein>
<dbReference type="Proteomes" id="UP000657385">
    <property type="component" value="Unassembled WGS sequence"/>
</dbReference>
<evidence type="ECO:0000313" key="1">
    <source>
        <dbReference type="EMBL" id="MBF9071941.1"/>
    </source>
</evidence>
<evidence type="ECO:0000313" key="2">
    <source>
        <dbReference type="Proteomes" id="UP000657385"/>
    </source>
</evidence>
<dbReference type="RefSeq" id="WP_196197121.1">
    <property type="nucleotide sequence ID" value="NZ_JADPRT010000014.1"/>
</dbReference>
<reference evidence="1" key="1">
    <citation type="submission" date="2020-11" db="EMBL/GenBank/DDBJ databases">
        <title>Isolation and identification of active actinomycetes.</title>
        <authorList>
            <person name="Yu B."/>
        </authorList>
    </citation>
    <scope>NUCLEOTIDE SEQUENCE</scope>
    <source>
        <strain evidence="1">NEAU-YB345</strain>
    </source>
</reference>
<dbReference type="EMBL" id="JADPRT010000014">
    <property type="protein sequence ID" value="MBF9071941.1"/>
    <property type="molecule type" value="Genomic_DNA"/>
</dbReference>
<keyword evidence="2" id="KW-1185">Reference proteome</keyword>
<sequence length="73" mass="8516">MDEFFEYAVRTDRPGRRPHVVEFSRFHGDAEAYRRHEAAQWGEDRVHLLTRLVRRTPWQQATNVPAVPVAAAS</sequence>
<proteinExistence type="predicted"/>
<organism evidence="1 2">
    <name type="scientific">Streptacidiphilus fuscans</name>
    <dbReference type="NCBI Taxonomy" id="2789292"/>
    <lineage>
        <taxon>Bacteria</taxon>
        <taxon>Bacillati</taxon>
        <taxon>Actinomycetota</taxon>
        <taxon>Actinomycetes</taxon>
        <taxon>Kitasatosporales</taxon>
        <taxon>Streptomycetaceae</taxon>
        <taxon>Streptacidiphilus</taxon>
    </lineage>
</organism>
<gene>
    <name evidence="1" type="ORF">I2501_28350</name>
</gene>
<comment type="caution">
    <text evidence="1">The sequence shown here is derived from an EMBL/GenBank/DDBJ whole genome shotgun (WGS) entry which is preliminary data.</text>
</comment>
<name>A0A931BAB8_9ACTN</name>